<evidence type="ECO:0000256" key="1">
    <source>
        <dbReference type="SAM" id="MobiDB-lite"/>
    </source>
</evidence>
<keyword evidence="3" id="KW-1185">Reference proteome</keyword>
<evidence type="ECO:0000313" key="3">
    <source>
        <dbReference type="Proteomes" id="UP000826271"/>
    </source>
</evidence>
<proteinExistence type="predicted"/>
<protein>
    <submittedName>
        <fullName evidence="2">Uncharacterized protein</fullName>
    </submittedName>
</protein>
<dbReference type="PANTHER" id="PTHR38221:SF1">
    <property type="entry name" value="OVULE PROTEIN"/>
    <property type="match status" value="1"/>
</dbReference>
<name>A0AAV6X653_9LAMI</name>
<dbReference type="EMBL" id="WHWC01000010">
    <property type="protein sequence ID" value="KAG8374640.1"/>
    <property type="molecule type" value="Genomic_DNA"/>
</dbReference>
<feature type="region of interest" description="Disordered" evidence="1">
    <location>
        <begin position="1"/>
        <end position="36"/>
    </location>
</feature>
<accession>A0AAV6X653</accession>
<gene>
    <name evidence="2" type="ORF">BUALT_Bualt10G0017000</name>
</gene>
<comment type="caution">
    <text evidence="2">The sequence shown here is derived from an EMBL/GenBank/DDBJ whole genome shotgun (WGS) entry which is preliminary data.</text>
</comment>
<dbReference type="PANTHER" id="PTHR38221">
    <property type="entry name" value="BNAA04G14260D PROTEIN"/>
    <property type="match status" value="1"/>
</dbReference>
<dbReference type="AlphaFoldDB" id="A0AAV6X653"/>
<dbReference type="Proteomes" id="UP000826271">
    <property type="component" value="Unassembled WGS sequence"/>
</dbReference>
<feature type="compositionally biased region" description="Acidic residues" evidence="1">
    <location>
        <begin position="1"/>
        <end position="32"/>
    </location>
</feature>
<organism evidence="2 3">
    <name type="scientific">Buddleja alternifolia</name>
    <dbReference type="NCBI Taxonomy" id="168488"/>
    <lineage>
        <taxon>Eukaryota</taxon>
        <taxon>Viridiplantae</taxon>
        <taxon>Streptophyta</taxon>
        <taxon>Embryophyta</taxon>
        <taxon>Tracheophyta</taxon>
        <taxon>Spermatophyta</taxon>
        <taxon>Magnoliopsida</taxon>
        <taxon>eudicotyledons</taxon>
        <taxon>Gunneridae</taxon>
        <taxon>Pentapetalae</taxon>
        <taxon>asterids</taxon>
        <taxon>lamiids</taxon>
        <taxon>Lamiales</taxon>
        <taxon>Scrophulariaceae</taxon>
        <taxon>Buddlejeae</taxon>
        <taxon>Buddleja</taxon>
    </lineage>
</organism>
<sequence length="460" mass="50984">MDSDEGEDMESEEREETEEEEEEEDEEEEEEDRFASIIELCKPTASQEAKFCNCPLVRESENFADTNPDAFSSSPDPTPSEPTGIVMVSLPDSVKSVHQQVDDDAVFHTPPEHHLHSNLSSSEDQNLDELCAEGARTVGLGDVSDQLRKVKVSEWGLDDESRLKKIRVSGVELDGETVPVGETEVIVLTEENEGVNDTEVIDLDSVDSGEQTATINLAEDSGDAIGNDSVEFCKNDLEKQRIGELTKDGVLEVDATDENHELGKKCVPMVDEIVNIGGEEPYQNRDSNECLDGRKAEEEMIKFRRIVDNGCVEMRLETGVGRSEKVCKVTNDETESNDGYANEGLRIGRISIEEIDKFMSVPGGDVERRWKGKTNKTFDGAERRRQLPVTMKGKEKSVGGEGLVKTVETKSGLLDFLDVLKVVVGDMNGDSEDVDFLETAKKQGLIFPSPRWWPPDGDDE</sequence>
<reference evidence="2" key="1">
    <citation type="submission" date="2019-10" db="EMBL/GenBank/DDBJ databases">
        <authorList>
            <person name="Zhang R."/>
            <person name="Pan Y."/>
            <person name="Wang J."/>
            <person name="Ma R."/>
            <person name="Yu S."/>
        </authorList>
    </citation>
    <scope>NUCLEOTIDE SEQUENCE</scope>
    <source>
        <strain evidence="2">LA-IB0</strain>
        <tissue evidence="2">Leaf</tissue>
    </source>
</reference>
<evidence type="ECO:0000313" key="2">
    <source>
        <dbReference type="EMBL" id="KAG8374640.1"/>
    </source>
</evidence>